<dbReference type="EMBL" id="JBCGDP010000022">
    <property type="protein sequence ID" value="MEM0578270.1"/>
    <property type="molecule type" value="Genomic_DNA"/>
</dbReference>
<evidence type="ECO:0008006" key="3">
    <source>
        <dbReference type="Google" id="ProtNLM"/>
    </source>
</evidence>
<name>A0ABU9NSH6_9FLAO</name>
<sequence length="79" mass="9217">MNANEAILNQKLELIQWLSTIEDSAIIQKIMDLRKKESTDWWNSISENEKQSIELGLEDAESGKLNEHSEARALYKKWL</sequence>
<gene>
    <name evidence="1" type="ORF">WFZ86_17330</name>
</gene>
<evidence type="ECO:0000313" key="2">
    <source>
        <dbReference type="Proteomes" id="UP001468798"/>
    </source>
</evidence>
<accession>A0ABU9NSH6</accession>
<organism evidence="1 2">
    <name type="scientific">Flavobacterium polysaccharolyticum</name>
    <dbReference type="NCBI Taxonomy" id="3133148"/>
    <lineage>
        <taxon>Bacteria</taxon>
        <taxon>Pseudomonadati</taxon>
        <taxon>Bacteroidota</taxon>
        <taxon>Flavobacteriia</taxon>
        <taxon>Flavobacteriales</taxon>
        <taxon>Flavobacteriaceae</taxon>
        <taxon>Flavobacterium</taxon>
    </lineage>
</organism>
<reference evidence="1 2" key="1">
    <citation type="submission" date="2024-03" db="EMBL/GenBank/DDBJ databases">
        <title>Two novel species of the genus Flavobacterium exhibiting potentially degradation of complex polysaccharides.</title>
        <authorList>
            <person name="Lian X."/>
        </authorList>
    </citation>
    <scope>NUCLEOTIDE SEQUENCE [LARGE SCALE GENOMIC DNA]</scope>
    <source>
        <strain evidence="1 2">N6</strain>
    </source>
</reference>
<keyword evidence="2" id="KW-1185">Reference proteome</keyword>
<comment type="caution">
    <text evidence="1">The sequence shown here is derived from an EMBL/GenBank/DDBJ whole genome shotgun (WGS) entry which is preliminary data.</text>
</comment>
<evidence type="ECO:0000313" key="1">
    <source>
        <dbReference type="EMBL" id="MEM0578270.1"/>
    </source>
</evidence>
<protein>
    <recommendedName>
        <fullName evidence="3">Addiction module component</fullName>
    </recommendedName>
</protein>
<dbReference type="RefSeq" id="WP_342693098.1">
    <property type="nucleotide sequence ID" value="NZ_JBCGDP010000022.1"/>
</dbReference>
<dbReference type="Proteomes" id="UP001468798">
    <property type="component" value="Unassembled WGS sequence"/>
</dbReference>
<proteinExistence type="predicted"/>